<dbReference type="AlphaFoldDB" id="A0A7J6SKX0"/>
<evidence type="ECO:0000313" key="4">
    <source>
        <dbReference type="Proteomes" id="UP000553632"/>
    </source>
</evidence>
<dbReference type="Proteomes" id="UP000553632">
    <property type="component" value="Unassembled WGS sequence"/>
</dbReference>
<sequence length="266" mass="28728">MTVATGLQRSVLTTALLTVGVLSSARSPNDRSPVGSNEITVGTYRTTSANCSVGDGDDKELFLTIKSSNGALKGQIGTSPDYCSSGVCEALPLTWKPPSQKSPIEFGDLGTITTNACLGFQLDESDRTLLLNLQAVLFVGANLQDLIFCKTRNGWIVAQEDENNRFPKACFMSAISKTVKSSHVAVIAQPNAGKNIRENKKQLQPSAQQKPVLLAEALKRRAPMPTDVLREPPAKKKAQTKSIIQQAFEMAVSDPEPEDVIDLTYF</sequence>
<reference evidence="4 5" key="1">
    <citation type="submission" date="2020-04" db="EMBL/GenBank/DDBJ databases">
        <title>Perkinsus olseni comparative genomics.</title>
        <authorList>
            <person name="Bogema D.R."/>
        </authorList>
    </citation>
    <scope>NUCLEOTIDE SEQUENCE [LARGE SCALE GENOMIC DNA]</scope>
    <source>
        <strain evidence="3">ATCC PRA-205</strain>
        <strain evidence="2 4">ATCC PRA-207</strain>
    </source>
</reference>
<evidence type="ECO:0000256" key="1">
    <source>
        <dbReference type="SAM" id="SignalP"/>
    </source>
</evidence>
<keyword evidence="1" id="KW-0732">Signal</keyword>
<dbReference type="EMBL" id="JABANM010013891">
    <property type="protein sequence ID" value="KAF4733588.1"/>
    <property type="molecule type" value="Genomic_DNA"/>
</dbReference>
<evidence type="ECO:0000313" key="5">
    <source>
        <dbReference type="Proteomes" id="UP000574390"/>
    </source>
</evidence>
<keyword evidence="4" id="KW-1185">Reference proteome</keyword>
<dbReference type="EMBL" id="JABANO010017515">
    <property type="protein sequence ID" value="KAF4733362.1"/>
    <property type="molecule type" value="Genomic_DNA"/>
</dbReference>
<proteinExistence type="predicted"/>
<feature type="signal peptide" evidence="1">
    <location>
        <begin position="1"/>
        <end position="25"/>
    </location>
</feature>
<name>A0A7J6SKX0_PEROL</name>
<evidence type="ECO:0000313" key="3">
    <source>
        <dbReference type="EMBL" id="KAF4733588.1"/>
    </source>
</evidence>
<evidence type="ECO:0000313" key="2">
    <source>
        <dbReference type="EMBL" id="KAF4733362.1"/>
    </source>
</evidence>
<protein>
    <submittedName>
        <fullName evidence="3">Uncharacterized protein</fullName>
    </submittedName>
</protein>
<organism evidence="3 5">
    <name type="scientific">Perkinsus olseni</name>
    <name type="common">Perkinsus atlanticus</name>
    <dbReference type="NCBI Taxonomy" id="32597"/>
    <lineage>
        <taxon>Eukaryota</taxon>
        <taxon>Sar</taxon>
        <taxon>Alveolata</taxon>
        <taxon>Perkinsozoa</taxon>
        <taxon>Perkinsea</taxon>
        <taxon>Perkinsida</taxon>
        <taxon>Perkinsidae</taxon>
        <taxon>Perkinsus</taxon>
    </lineage>
</organism>
<feature type="chain" id="PRO_5036205779" evidence="1">
    <location>
        <begin position="26"/>
        <end position="266"/>
    </location>
</feature>
<comment type="caution">
    <text evidence="3">The sequence shown here is derived from an EMBL/GenBank/DDBJ whole genome shotgun (WGS) entry which is preliminary data.</text>
</comment>
<accession>A0A7J6SKX0</accession>
<gene>
    <name evidence="3" type="ORF">FOZ62_030594</name>
    <name evidence="2" type="ORF">FOZ63_025221</name>
</gene>
<dbReference type="Proteomes" id="UP000574390">
    <property type="component" value="Unassembled WGS sequence"/>
</dbReference>